<evidence type="ECO:0000313" key="1">
    <source>
        <dbReference type="EMBL" id="KRP60330.1"/>
    </source>
</evidence>
<gene>
    <name evidence="2" type="ORF">SAMN04490205_4690</name>
    <name evidence="1" type="ORF">TU79_10850</name>
</gene>
<protein>
    <submittedName>
        <fullName evidence="2">Phage regulatory protein CII (CP76)</fullName>
    </submittedName>
    <submittedName>
        <fullName evidence="1">Rha family transcriptional regulator</fullName>
    </submittedName>
</protein>
<dbReference type="OrthoDB" id="7027160at2"/>
<dbReference type="EMBL" id="LT629760">
    <property type="protein sequence ID" value="SDT08264.1"/>
    <property type="molecule type" value="Genomic_DNA"/>
</dbReference>
<dbReference type="EMBL" id="JYLK01000006">
    <property type="protein sequence ID" value="KRP60330.1"/>
    <property type="molecule type" value="Genomic_DNA"/>
</dbReference>
<name>A0A0R2ZHQ2_9PSED</name>
<keyword evidence="4" id="KW-1185">Reference proteome</keyword>
<sequence length="140" mass="15452">MEQVHRAIHEAVLEAGPKQLAHLMGMSHTALLNRSNPNDDSHRLNLEQFLQILVHSKNVEPLEHLANTLGYALVPQARPASKNLIEALVHLAAEYGDVSRLVHDALADGRVSPFEKANIQKEIGHVRQSLLVLEESVKAA</sequence>
<dbReference type="PATRIC" id="fig|200450.4.peg.4206"/>
<evidence type="ECO:0000313" key="3">
    <source>
        <dbReference type="Proteomes" id="UP000052019"/>
    </source>
</evidence>
<dbReference type="GO" id="GO:0003677">
    <property type="term" value="F:DNA binding"/>
    <property type="evidence" value="ECO:0007669"/>
    <property type="project" value="InterPro"/>
</dbReference>
<dbReference type="AlphaFoldDB" id="A0A0R2ZHQ2"/>
<accession>A0A0R2ZHQ2</accession>
<evidence type="ECO:0000313" key="2">
    <source>
        <dbReference type="EMBL" id="SDT08264.1"/>
    </source>
</evidence>
<proteinExistence type="predicted"/>
<dbReference type="Proteomes" id="UP000052019">
    <property type="component" value="Unassembled WGS sequence"/>
</dbReference>
<reference evidence="2 4" key="2">
    <citation type="submission" date="2016-10" db="EMBL/GenBank/DDBJ databases">
        <authorList>
            <person name="Varghese N."/>
            <person name="Submissions S."/>
        </authorList>
    </citation>
    <scope>NUCLEOTIDE SEQUENCE [LARGE SCALE GENOMIC DNA]</scope>
    <source>
        <strain evidence="2 4">BS3111</strain>
    </source>
</reference>
<dbReference type="InterPro" id="IPR009679">
    <property type="entry name" value="Phage_186_CII-like"/>
</dbReference>
<reference evidence="1 3" key="1">
    <citation type="submission" date="2015-02" db="EMBL/GenBank/DDBJ databases">
        <title>Two Pseudomonas sp. nov. isolated from raw milk.</title>
        <authorList>
            <person name="Wenning M."/>
            <person name="von Neubeck M."/>
            <person name="Huptas C."/>
            <person name="Scherer S."/>
        </authorList>
    </citation>
    <scope>NUCLEOTIDE SEQUENCE [LARGE SCALE GENOMIC DNA]</scope>
    <source>
        <strain evidence="1 3">DSM 14937</strain>
    </source>
</reference>
<dbReference type="Pfam" id="PF06892">
    <property type="entry name" value="Phage_CP76"/>
    <property type="match status" value="1"/>
</dbReference>
<dbReference type="Proteomes" id="UP000183126">
    <property type="component" value="Chromosome I"/>
</dbReference>
<evidence type="ECO:0000313" key="4">
    <source>
        <dbReference type="Proteomes" id="UP000183126"/>
    </source>
</evidence>
<organism evidence="1 3">
    <name type="scientific">Pseudomonas trivialis</name>
    <dbReference type="NCBI Taxonomy" id="200450"/>
    <lineage>
        <taxon>Bacteria</taxon>
        <taxon>Pseudomonadati</taxon>
        <taxon>Pseudomonadota</taxon>
        <taxon>Gammaproteobacteria</taxon>
        <taxon>Pseudomonadales</taxon>
        <taxon>Pseudomonadaceae</taxon>
        <taxon>Pseudomonas</taxon>
    </lineage>
</organism>
<dbReference type="RefSeq" id="WP_008431877.1">
    <property type="nucleotide sequence ID" value="NZ_JYLK01000006.1"/>
</dbReference>